<dbReference type="Proteomes" id="UP000299102">
    <property type="component" value="Unassembled WGS sequence"/>
</dbReference>
<sequence>MAQSLQALPGNRKVSSSILATGAVTDEFSTYVKLNQRRAFVHAFAATSHEALVAHECIESGKERERRNTAPGVCSASALWRKATSKVV</sequence>
<evidence type="ECO:0000313" key="2">
    <source>
        <dbReference type="Proteomes" id="UP000299102"/>
    </source>
</evidence>
<gene>
    <name evidence="1" type="ORF">EVAR_57290_1</name>
</gene>
<organism evidence="1 2">
    <name type="scientific">Eumeta variegata</name>
    <name type="common">Bagworm moth</name>
    <name type="synonym">Eumeta japonica</name>
    <dbReference type="NCBI Taxonomy" id="151549"/>
    <lineage>
        <taxon>Eukaryota</taxon>
        <taxon>Metazoa</taxon>
        <taxon>Ecdysozoa</taxon>
        <taxon>Arthropoda</taxon>
        <taxon>Hexapoda</taxon>
        <taxon>Insecta</taxon>
        <taxon>Pterygota</taxon>
        <taxon>Neoptera</taxon>
        <taxon>Endopterygota</taxon>
        <taxon>Lepidoptera</taxon>
        <taxon>Glossata</taxon>
        <taxon>Ditrysia</taxon>
        <taxon>Tineoidea</taxon>
        <taxon>Psychidae</taxon>
        <taxon>Oiketicinae</taxon>
        <taxon>Eumeta</taxon>
    </lineage>
</organism>
<evidence type="ECO:0000313" key="1">
    <source>
        <dbReference type="EMBL" id="GBP76765.1"/>
    </source>
</evidence>
<name>A0A4C1YQY8_EUMVA</name>
<dbReference type="EMBL" id="BGZK01001303">
    <property type="protein sequence ID" value="GBP76765.1"/>
    <property type="molecule type" value="Genomic_DNA"/>
</dbReference>
<keyword evidence="2" id="KW-1185">Reference proteome</keyword>
<dbReference type="AlphaFoldDB" id="A0A4C1YQY8"/>
<comment type="caution">
    <text evidence="1">The sequence shown here is derived from an EMBL/GenBank/DDBJ whole genome shotgun (WGS) entry which is preliminary data.</text>
</comment>
<protein>
    <submittedName>
        <fullName evidence="1">Uncharacterized protein</fullName>
    </submittedName>
</protein>
<reference evidence="1 2" key="1">
    <citation type="journal article" date="2019" name="Commun. Biol.">
        <title>The bagworm genome reveals a unique fibroin gene that provides high tensile strength.</title>
        <authorList>
            <person name="Kono N."/>
            <person name="Nakamura H."/>
            <person name="Ohtoshi R."/>
            <person name="Tomita M."/>
            <person name="Numata K."/>
            <person name="Arakawa K."/>
        </authorList>
    </citation>
    <scope>NUCLEOTIDE SEQUENCE [LARGE SCALE GENOMIC DNA]</scope>
</reference>
<accession>A0A4C1YQY8</accession>
<proteinExistence type="predicted"/>